<dbReference type="Pfam" id="PF22878">
    <property type="entry name" value="SPT2_N"/>
    <property type="match status" value="1"/>
</dbReference>
<reference evidence="3" key="1">
    <citation type="submission" date="2023-07" db="EMBL/GenBank/DDBJ databases">
        <authorList>
            <person name="Stuckert A."/>
        </authorList>
    </citation>
    <scope>NUCLEOTIDE SEQUENCE</scope>
</reference>
<feature type="compositionally biased region" description="Basic and acidic residues" evidence="1">
    <location>
        <begin position="101"/>
        <end position="113"/>
    </location>
</feature>
<sequence length="192" mass="22002">MDFMNVLKVAASKQSNDGALKRYSLAVGPPKKDPKVKGVQSAAVQAFLRRKEAEMRKQEMTEKKKKEELLAKRKEMKHDKKARAMASRTKDNFKGYNGIPVEDKPKKRSKSDLDQNDNNENSEYLTEEEMYEYSQSESEQEEFEEPPPPPPPSKKPKFSNVKRPPPPAAGMNFADLLRLAEKKKNNTSQWKS</sequence>
<organism evidence="3 4">
    <name type="scientific">Ranitomeya imitator</name>
    <name type="common">mimic poison frog</name>
    <dbReference type="NCBI Taxonomy" id="111125"/>
    <lineage>
        <taxon>Eukaryota</taxon>
        <taxon>Metazoa</taxon>
        <taxon>Chordata</taxon>
        <taxon>Craniata</taxon>
        <taxon>Vertebrata</taxon>
        <taxon>Euteleostomi</taxon>
        <taxon>Amphibia</taxon>
        <taxon>Batrachia</taxon>
        <taxon>Anura</taxon>
        <taxon>Neobatrachia</taxon>
        <taxon>Hyloidea</taxon>
        <taxon>Dendrobatidae</taxon>
        <taxon>Dendrobatinae</taxon>
        <taxon>Ranitomeya</taxon>
    </lineage>
</organism>
<protein>
    <recommendedName>
        <fullName evidence="2">SPT2 homolog N-terminal domain-containing protein</fullName>
    </recommendedName>
</protein>
<evidence type="ECO:0000256" key="1">
    <source>
        <dbReference type="SAM" id="MobiDB-lite"/>
    </source>
</evidence>
<feature type="compositionally biased region" description="Basic and acidic residues" evidence="1">
    <location>
        <begin position="55"/>
        <end position="78"/>
    </location>
</feature>
<feature type="region of interest" description="Disordered" evidence="1">
    <location>
        <begin position="55"/>
        <end position="192"/>
    </location>
</feature>
<dbReference type="EMBL" id="CAUEEQ010078357">
    <property type="protein sequence ID" value="CAJ0967490.1"/>
    <property type="molecule type" value="Genomic_DNA"/>
</dbReference>
<name>A0ABN9ML41_9NEOB</name>
<gene>
    <name evidence="3" type="ORF">RIMI_LOCUS22258803</name>
</gene>
<evidence type="ECO:0000259" key="2">
    <source>
        <dbReference type="Pfam" id="PF22878"/>
    </source>
</evidence>
<keyword evidence="4" id="KW-1185">Reference proteome</keyword>
<evidence type="ECO:0000313" key="4">
    <source>
        <dbReference type="Proteomes" id="UP001176940"/>
    </source>
</evidence>
<feature type="domain" description="SPT2 homolog N-terminal" evidence="2">
    <location>
        <begin position="1"/>
        <end position="90"/>
    </location>
</feature>
<dbReference type="InterPro" id="IPR054552">
    <property type="entry name" value="SPT2_N"/>
</dbReference>
<evidence type="ECO:0000313" key="3">
    <source>
        <dbReference type="EMBL" id="CAJ0967490.1"/>
    </source>
</evidence>
<proteinExistence type="predicted"/>
<dbReference type="Proteomes" id="UP001176940">
    <property type="component" value="Unassembled WGS sequence"/>
</dbReference>
<accession>A0ABN9ML41</accession>
<comment type="caution">
    <text evidence="3">The sequence shown here is derived from an EMBL/GenBank/DDBJ whole genome shotgun (WGS) entry which is preliminary data.</text>
</comment>